<proteinExistence type="predicted"/>
<dbReference type="PANTHER" id="PTHR37811">
    <property type="entry name" value="BLL5343 PROTEIN"/>
    <property type="match status" value="1"/>
</dbReference>
<reference evidence="3" key="1">
    <citation type="journal article" date="2021" name="PeerJ">
        <title>Extensive microbial diversity within the chicken gut microbiome revealed by metagenomics and culture.</title>
        <authorList>
            <person name="Gilroy R."/>
            <person name="Ravi A."/>
            <person name="Getino M."/>
            <person name="Pursley I."/>
            <person name="Horton D.L."/>
            <person name="Alikhan N.F."/>
            <person name="Baker D."/>
            <person name="Gharbi K."/>
            <person name="Hall N."/>
            <person name="Watson M."/>
            <person name="Adriaenssens E.M."/>
            <person name="Foster-Nyarko E."/>
            <person name="Jarju S."/>
            <person name="Secka A."/>
            <person name="Antonio M."/>
            <person name="Oren A."/>
            <person name="Chaudhuri R.R."/>
            <person name="La Ragione R."/>
            <person name="Hildebrand F."/>
            <person name="Pallen M.J."/>
        </authorList>
    </citation>
    <scope>NUCLEOTIDE SEQUENCE</scope>
    <source>
        <strain evidence="3">Gambia2-208</strain>
    </source>
</reference>
<dbReference type="InterPro" id="IPR052936">
    <property type="entry name" value="Jasmonate_Hydroxylase-like"/>
</dbReference>
<reference evidence="3" key="2">
    <citation type="submission" date="2021-04" db="EMBL/GenBank/DDBJ databases">
        <authorList>
            <person name="Gilroy R."/>
        </authorList>
    </citation>
    <scope>NUCLEOTIDE SEQUENCE</scope>
    <source>
        <strain evidence="3">Gambia2-208</strain>
    </source>
</reference>
<accession>A0A9D1ZME4</accession>
<name>A0A9D1ZME4_9BACE</name>
<keyword evidence="1" id="KW-0732">Signal</keyword>
<dbReference type="InterPro" id="IPR004010">
    <property type="entry name" value="Double_Cache_2"/>
</dbReference>
<dbReference type="Gene3D" id="3.30.70.100">
    <property type="match status" value="1"/>
</dbReference>
<dbReference type="PROSITE" id="PS51725">
    <property type="entry name" value="ABM"/>
    <property type="match status" value="1"/>
</dbReference>
<dbReference type="InterPro" id="IPR011008">
    <property type="entry name" value="Dimeric_a/b-barrel"/>
</dbReference>
<gene>
    <name evidence="3" type="ORF">H9824_08800</name>
</gene>
<evidence type="ECO:0000259" key="2">
    <source>
        <dbReference type="PROSITE" id="PS51725"/>
    </source>
</evidence>
<sequence length="292" mass="32860">MRIKVLLMAALLVAVGNTNVFSQDMEEKKTVTPQEVVRNVRKAAELLKTQGKEGLEILRDPQYELNTGDAYIFIIDVEESLVVSNPRFPERNGGNIREHLDWAGKHYGIELCDVAMRGGGWIEFVWPKPGTTEGVRKISYIYPVPGLRYTVCAGIYDDTMSLDELNRMSGVSVESPKVAALFEVKPKTEGKDEYLKLAAALKAELAKMPGFIRVERFASLNEEGKLLSLSVWENEEAAAAWRNQINHRGSQKKGHDALFEHYNISVATIIREYTQDDRKEAPEDSNLFLGIK</sequence>
<dbReference type="AlphaFoldDB" id="A0A9D1ZME4"/>
<dbReference type="Pfam" id="PF03992">
    <property type="entry name" value="ABM"/>
    <property type="match status" value="1"/>
</dbReference>
<dbReference type="InterPro" id="IPR007138">
    <property type="entry name" value="ABM_dom"/>
</dbReference>
<dbReference type="PANTHER" id="PTHR37811:SF2">
    <property type="entry name" value="ABM DOMAIN-CONTAINING PROTEIN"/>
    <property type="match status" value="1"/>
</dbReference>
<dbReference type="SUPFAM" id="SSF54909">
    <property type="entry name" value="Dimeric alpha+beta barrel"/>
    <property type="match status" value="1"/>
</dbReference>
<comment type="caution">
    <text evidence="3">The sequence shown here is derived from an EMBL/GenBank/DDBJ whole genome shotgun (WGS) entry which is preliminary data.</text>
</comment>
<dbReference type="Pfam" id="PF08269">
    <property type="entry name" value="dCache_2"/>
    <property type="match status" value="1"/>
</dbReference>
<evidence type="ECO:0000313" key="4">
    <source>
        <dbReference type="Proteomes" id="UP000886851"/>
    </source>
</evidence>
<evidence type="ECO:0000256" key="1">
    <source>
        <dbReference type="SAM" id="SignalP"/>
    </source>
</evidence>
<dbReference type="Proteomes" id="UP000886851">
    <property type="component" value="Unassembled WGS sequence"/>
</dbReference>
<protein>
    <submittedName>
        <fullName evidence="3">Cache domain-containing protein</fullName>
    </submittedName>
</protein>
<feature type="chain" id="PRO_5039270364" evidence="1">
    <location>
        <begin position="23"/>
        <end position="292"/>
    </location>
</feature>
<organism evidence="3 4">
    <name type="scientific">Candidatus Bacteroides pullicola</name>
    <dbReference type="NCBI Taxonomy" id="2838475"/>
    <lineage>
        <taxon>Bacteria</taxon>
        <taxon>Pseudomonadati</taxon>
        <taxon>Bacteroidota</taxon>
        <taxon>Bacteroidia</taxon>
        <taxon>Bacteroidales</taxon>
        <taxon>Bacteroidaceae</taxon>
        <taxon>Bacteroides</taxon>
    </lineage>
</organism>
<evidence type="ECO:0000313" key="3">
    <source>
        <dbReference type="EMBL" id="HIY88787.1"/>
    </source>
</evidence>
<dbReference type="EMBL" id="DXCV01000061">
    <property type="protein sequence ID" value="HIY88787.1"/>
    <property type="molecule type" value="Genomic_DNA"/>
</dbReference>
<feature type="domain" description="ABM" evidence="2">
    <location>
        <begin position="178"/>
        <end position="267"/>
    </location>
</feature>
<feature type="signal peptide" evidence="1">
    <location>
        <begin position="1"/>
        <end position="22"/>
    </location>
</feature>
<dbReference type="Gene3D" id="3.30.450.20">
    <property type="entry name" value="PAS domain"/>
    <property type="match status" value="1"/>
</dbReference>